<dbReference type="Proteomes" id="UP000594638">
    <property type="component" value="Unassembled WGS sequence"/>
</dbReference>
<dbReference type="PANTHER" id="PTHR17695:SF11">
    <property type="entry name" value="SMALL SUBUNIT PROCESSOME COMPONENT 20 HOMOLOG"/>
    <property type="match status" value="1"/>
</dbReference>
<accession>A0A8S0Q708</accession>
<feature type="chain" id="PRO_5035727329" evidence="1">
    <location>
        <begin position="26"/>
        <end position="150"/>
    </location>
</feature>
<keyword evidence="1" id="KW-0732">Signal</keyword>
<name>A0A8S0Q708_OLEEU</name>
<proteinExistence type="predicted"/>
<dbReference type="SUPFAM" id="SSF48371">
    <property type="entry name" value="ARM repeat"/>
    <property type="match status" value="1"/>
</dbReference>
<dbReference type="InterPro" id="IPR016024">
    <property type="entry name" value="ARM-type_fold"/>
</dbReference>
<dbReference type="AlphaFoldDB" id="A0A8S0Q708"/>
<dbReference type="Gene3D" id="1.25.10.10">
    <property type="entry name" value="Leucine-rich Repeat Variant"/>
    <property type="match status" value="1"/>
</dbReference>
<dbReference type="GO" id="GO:0032040">
    <property type="term" value="C:small-subunit processome"/>
    <property type="evidence" value="ECO:0007669"/>
    <property type="project" value="TreeGrafter"/>
</dbReference>
<sequence length="150" mass="17117">MTSKPDKQKLLLRLITAILVQFHFSEVPSVCEVKDSAYDVPDPYTIEMTSSITSRKRTSLVALKLLKLLPGEIMDAQLPNIIRFISNFLKDRLESVRDESRSALAACLKEIGLEYLQFIVKVLKGVLKRGYELQYWATLSILYCQSSFLI</sequence>
<evidence type="ECO:0000256" key="1">
    <source>
        <dbReference type="SAM" id="SignalP"/>
    </source>
</evidence>
<evidence type="ECO:0000313" key="4">
    <source>
        <dbReference type="Proteomes" id="UP000594638"/>
    </source>
</evidence>
<comment type="caution">
    <text evidence="3">The sequence shown here is derived from an EMBL/GenBank/DDBJ whole genome shotgun (WGS) entry which is preliminary data.</text>
</comment>
<dbReference type="Pfam" id="PF20416">
    <property type="entry name" value="UTP20"/>
    <property type="match status" value="1"/>
</dbReference>
<dbReference type="PANTHER" id="PTHR17695">
    <property type="entry name" value="SMALL SUBUNIT PROCESSOME COMPONENT 20 HOMOLOG"/>
    <property type="match status" value="1"/>
</dbReference>
<organism evidence="3 4">
    <name type="scientific">Olea europaea subsp. europaea</name>
    <dbReference type="NCBI Taxonomy" id="158383"/>
    <lineage>
        <taxon>Eukaryota</taxon>
        <taxon>Viridiplantae</taxon>
        <taxon>Streptophyta</taxon>
        <taxon>Embryophyta</taxon>
        <taxon>Tracheophyta</taxon>
        <taxon>Spermatophyta</taxon>
        <taxon>Magnoliopsida</taxon>
        <taxon>eudicotyledons</taxon>
        <taxon>Gunneridae</taxon>
        <taxon>Pentapetalae</taxon>
        <taxon>asterids</taxon>
        <taxon>lamiids</taxon>
        <taxon>Lamiales</taxon>
        <taxon>Oleaceae</taxon>
        <taxon>Oleeae</taxon>
        <taxon>Olea</taxon>
    </lineage>
</organism>
<dbReference type="InterPro" id="IPR052575">
    <property type="entry name" value="SSU_processome_comp_20"/>
</dbReference>
<evidence type="ECO:0000313" key="3">
    <source>
        <dbReference type="EMBL" id="CAA2962956.1"/>
    </source>
</evidence>
<keyword evidence="4" id="KW-1185">Reference proteome</keyword>
<dbReference type="InterPro" id="IPR011989">
    <property type="entry name" value="ARM-like"/>
</dbReference>
<feature type="domain" description="U3 small nucleolar RNA-associated protein 20" evidence="2">
    <location>
        <begin position="55"/>
        <end position="133"/>
    </location>
</feature>
<dbReference type="GO" id="GO:0030686">
    <property type="term" value="C:90S preribosome"/>
    <property type="evidence" value="ECO:0007669"/>
    <property type="project" value="TreeGrafter"/>
</dbReference>
<dbReference type="Gramene" id="OE9A016955T1">
    <property type="protein sequence ID" value="OE9A016955C1"/>
    <property type="gene ID" value="OE9A016955"/>
</dbReference>
<dbReference type="EMBL" id="CACTIH010001806">
    <property type="protein sequence ID" value="CAA2962956.1"/>
    <property type="molecule type" value="Genomic_DNA"/>
</dbReference>
<evidence type="ECO:0000259" key="2">
    <source>
        <dbReference type="Pfam" id="PF20416"/>
    </source>
</evidence>
<reference evidence="3 4" key="1">
    <citation type="submission" date="2019-12" db="EMBL/GenBank/DDBJ databases">
        <authorList>
            <person name="Alioto T."/>
            <person name="Alioto T."/>
            <person name="Gomez Garrido J."/>
        </authorList>
    </citation>
    <scope>NUCLEOTIDE SEQUENCE [LARGE SCALE GENOMIC DNA]</scope>
</reference>
<dbReference type="InterPro" id="IPR046523">
    <property type="entry name" value="UTP20_dom"/>
</dbReference>
<gene>
    <name evidence="3" type="ORF">OLEA9_A016955</name>
</gene>
<dbReference type="OrthoDB" id="360653at2759"/>
<feature type="signal peptide" evidence="1">
    <location>
        <begin position="1"/>
        <end position="25"/>
    </location>
</feature>
<protein>
    <submittedName>
        <fullName evidence="3">Small subunit processome component 20 homolog</fullName>
    </submittedName>
</protein>